<name>A0A811RZV3_9POAL</name>
<dbReference type="EMBL" id="CAJGYO010000018">
    <property type="protein sequence ID" value="CAD6335575.1"/>
    <property type="molecule type" value="Genomic_DNA"/>
</dbReference>
<feature type="region of interest" description="Disordered" evidence="1">
    <location>
        <begin position="416"/>
        <end position="469"/>
    </location>
</feature>
<comment type="caution">
    <text evidence="4">The sequence shown here is derived from an EMBL/GenBank/DDBJ whole genome shotgun (WGS) entry which is preliminary data.</text>
</comment>
<dbReference type="OrthoDB" id="644368at2759"/>
<reference evidence="4" key="1">
    <citation type="submission" date="2020-10" db="EMBL/GenBank/DDBJ databases">
        <authorList>
            <person name="Han B."/>
            <person name="Lu T."/>
            <person name="Zhao Q."/>
            <person name="Huang X."/>
            <person name="Zhao Y."/>
        </authorList>
    </citation>
    <scope>NUCLEOTIDE SEQUENCE</scope>
</reference>
<dbReference type="PANTHER" id="PTHR32166">
    <property type="entry name" value="OSJNBA0013A04.12 PROTEIN"/>
    <property type="match status" value="1"/>
</dbReference>
<accession>A0A811RZV3</accession>
<protein>
    <recommendedName>
        <fullName evidence="6">HAT transposon superfamily protein</fullName>
    </recommendedName>
</protein>
<dbReference type="GO" id="GO:0046983">
    <property type="term" value="F:protein dimerization activity"/>
    <property type="evidence" value="ECO:0007669"/>
    <property type="project" value="InterPro"/>
</dbReference>
<evidence type="ECO:0008006" key="6">
    <source>
        <dbReference type="Google" id="ProtNLM"/>
    </source>
</evidence>
<organism evidence="4 5">
    <name type="scientific">Miscanthus lutarioriparius</name>
    <dbReference type="NCBI Taxonomy" id="422564"/>
    <lineage>
        <taxon>Eukaryota</taxon>
        <taxon>Viridiplantae</taxon>
        <taxon>Streptophyta</taxon>
        <taxon>Embryophyta</taxon>
        <taxon>Tracheophyta</taxon>
        <taxon>Spermatophyta</taxon>
        <taxon>Magnoliopsida</taxon>
        <taxon>Liliopsida</taxon>
        <taxon>Poales</taxon>
        <taxon>Poaceae</taxon>
        <taxon>PACMAD clade</taxon>
        <taxon>Panicoideae</taxon>
        <taxon>Andropogonodae</taxon>
        <taxon>Andropogoneae</taxon>
        <taxon>Saccharinae</taxon>
        <taxon>Miscanthus</taxon>
    </lineage>
</organism>
<dbReference type="PANTHER" id="PTHR32166:SF74">
    <property type="entry name" value="OS05G0256350 PROTEIN"/>
    <property type="match status" value="1"/>
</dbReference>
<feature type="compositionally biased region" description="Acidic residues" evidence="1">
    <location>
        <begin position="434"/>
        <end position="460"/>
    </location>
</feature>
<sequence length="469" mass="53881">MSDVSHTSEVIYELVDKAIEDVGAENVVQIVIDNASNNMGAKTLLSLKRPNIFWTSCATHTVNLMLQGIGNLPKFKKTIDLAKSFTIFVYGHHRTLACLRSFTLKREIIRPGVTRFATTYLTLQSMMEKKDCLRKMVVDSKWYDLPDVKSKKGKDAIATVLNINFWRDVSLCLKVFEPLVKVLRLVDGDVKPSMGYVYGELLKAKREIKEAFRNVEKNYKEVMAIVDKKMKGRLDSPTHVATYMLNPYYSYSNVAIFSDPTVVEKFMQCVETFYYGDDDKEYRTVNEDLEKFQKRQGNFSKRWQKSCERFEFNPASWWRLYGGGTPDLQRMVIRILSLTSSASGCERNWSTFEQKEKIARKSNYEVLLSNDASEAQGFFFDGGDDNALVVFRDEEDEGEMPGTGIPWSVLGEAMGTNEQLQPRRSARVARKVDEEEWESESDDPDYQDDIDYEDEEDEEAILNSTTFAE</sequence>
<dbReference type="InterPro" id="IPR008906">
    <property type="entry name" value="HATC_C_dom"/>
</dbReference>
<dbReference type="InterPro" id="IPR012337">
    <property type="entry name" value="RNaseH-like_sf"/>
</dbReference>
<dbReference type="SUPFAM" id="SSF53098">
    <property type="entry name" value="Ribonuclease H-like"/>
    <property type="match status" value="1"/>
</dbReference>
<dbReference type="AlphaFoldDB" id="A0A811RZV3"/>
<dbReference type="Pfam" id="PF04937">
    <property type="entry name" value="DUF659"/>
    <property type="match status" value="1"/>
</dbReference>
<feature type="domain" description="DUF659" evidence="2">
    <location>
        <begin position="2"/>
        <end position="84"/>
    </location>
</feature>
<gene>
    <name evidence="4" type="ORF">NCGR_LOCUS59673</name>
</gene>
<evidence type="ECO:0000313" key="4">
    <source>
        <dbReference type="EMBL" id="CAD6335575.1"/>
    </source>
</evidence>
<dbReference type="InterPro" id="IPR007021">
    <property type="entry name" value="DUF659"/>
</dbReference>
<evidence type="ECO:0000256" key="1">
    <source>
        <dbReference type="SAM" id="MobiDB-lite"/>
    </source>
</evidence>
<dbReference type="Pfam" id="PF05699">
    <property type="entry name" value="Dimer_Tnp_hAT"/>
    <property type="match status" value="1"/>
</dbReference>
<feature type="domain" description="HAT C-terminal dimerisation" evidence="3">
    <location>
        <begin position="308"/>
        <end position="356"/>
    </location>
</feature>
<keyword evidence="5" id="KW-1185">Reference proteome</keyword>
<evidence type="ECO:0000259" key="2">
    <source>
        <dbReference type="Pfam" id="PF04937"/>
    </source>
</evidence>
<dbReference type="Proteomes" id="UP000604825">
    <property type="component" value="Unassembled WGS sequence"/>
</dbReference>
<evidence type="ECO:0000259" key="3">
    <source>
        <dbReference type="Pfam" id="PF05699"/>
    </source>
</evidence>
<evidence type="ECO:0000313" key="5">
    <source>
        <dbReference type="Proteomes" id="UP000604825"/>
    </source>
</evidence>
<proteinExistence type="predicted"/>